<dbReference type="EMBL" id="NPKI01000043">
    <property type="protein sequence ID" value="PAP98653.1"/>
    <property type="molecule type" value="Genomic_DNA"/>
</dbReference>
<sequence length="63" mass="6716">MATPLHDFLHDSSADSIPAEVLGLGRRWLLDLLGVAIGGTSTSMSQIARNHVDLPRVISSGFD</sequence>
<reference evidence="2" key="1">
    <citation type="submission" date="2017-08" db="EMBL/GenBank/DDBJ databases">
        <title>Mesorhizobium wenxinae sp. nov., a novel rhizobial species isolated from root nodules of chickpea (Cicer arietinum L.).</title>
        <authorList>
            <person name="Zhang J."/>
        </authorList>
    </citation>
    <scope>NUCLEOTIDE SEQUENCE [LARGE SCALE GENOMIC DNA]</scope>
    <source>
        <strain evidence="2">USDA 3392</strain>
    </source>
</reference>
<dbReference type="InterPro" id="IPR036148">
    <property type="entry name" value="MmgE/PrpD_sf"/>
</dbReference>
<dbReference type="GO" id="GO:0016829">
    <property type="term" value="F:lyase activity"/>
    <property type="evidence" value="ECO:0007669"/>
    <property type="project" value="InterPro"/>
</dbReference>
<comment type="caution">
    <text evidence="1">The sequence shown here is derived from an EMBL/GenBank/DDBJ whole genome shotgun (WGS) entry which is preliminary data.</text>
</comment>
<protein>
    <submittedName>
        <fullName evidence="1">Uncharacterized protein</fullName>
    </submittedName>
</protein>
<accession>A0AB36R1V2</accession>
<proteinExistence type="predicted"/>
<organism evidence="1 2">
    <name type="scientific">Mesorhizobium mediterraneum</name>
    <dbReference type="NCBI Taxonomy" id="43617"/>
    <lineage>
        <taxon>Bacteria</taxon>
        <taxon>Pseudomonadati</taxon>
        <taxon>Pseudomonadota</taxon>
        <taxon>Alphaproteobacteria</taxon>
        <taxon>Hyphomicrobiales</taxon>
        <taxon>Phyllobacteriaceae</taxon>
        <taxon>Mesorhizobium</taxon>
    </lineage>
</organism>
<dbReference type="Proteomes" id="UP000216215">
    <property type="component" value="Unassembled WGS sequence"/>
</dbReference>
<gene>
    <name evidence="1" type="ORF">CIT25_29630</name>
</gene>
<dbReference type="Gene3D" id="1.10.4100.10">
    <property type="entry name" value="2-methylcitrate dehydratase PrpD"/>
    <property type="match status" value="1"/>
</dbReference>
<evidence type="ECO:0000313" key="2">
    <source>
        <dbReference type="Proteomes" id="UP000216215"/>
    </source>
</evidence>
<name>A0AB36R1V2_9HYPH</name>
<evidence type="ECO:0000313" key="1">
    <source>
        <dbReference type="EMBL" id="PAP98653.1"/>
    </source>
</evidence>
<dbReference type="AlphaFoldDB" id="A0AB36R1V2"/>
<dbReference type="SUPFAM" id="SSF103378">
    <property type="entry name" value="2-methylcitrate dehydratase PrpD"/>
    <property type="match status" value="1"/>
</dbReference>
<keyword evidence="2" id="KW-1185">Reference proteome</keyword>
<dbReference type="InterPro" id="IPR042183">
    <property type="entry name" value="MmgE/PrpD_sf_1"/>
</dbReference>